<dbReference type="InterPro" id="IPR021382">
    <property type="entry name" value="DUF3014"/>
</dbReference>
<keyword evidence="2" id="KW-1185">Reference proteome</keyword>
<dbReference type="Pfam" id="PF11219">
    <property type="entry name" value="DUF3014"/>
    <property type="match status" value="1"/>
</dbReference>
<evidence type="ECO:0008006" key="3">
    <source>
        <dbReference type="Google" id="ProtNLM"/>
    </source>
</evidence>
<dbReference type="EMBL" id="AP018560">
    <property type="protein sequence ID" value="BBD79976.1"/>
    <property type="molecule type" value="Genomic_DNA"/>
</dbReference>
<gene>
    <name evidence="1" type="ORF">ALSL_1319</name>
</gene>
<evidence type="ECO:0000313" key="1">
    <source>
        <dbReference type="EMBL" id="BBD79976.1"/>
    </source>
</evidence>
<dbReference type="KEGG" id="rbd:ALSL_1319"/>
<dbReference type="Proteomes" id="UP000270530">
    <property type="component" value="Chromosome"/>
</dbReference>
<accession>A0A2Z6E4F1</accession>
<protein>
    <recommendedName>
        <fullName evidence="3">DUF3014 domain-containing protein</fullName>
    </recommendedName>
</protein>
<reference evidence="2" key="1">
    <citation type="submission" date="2018-04" db="EMBL/GenBank/DDBJ databases">
        <authorList>
            <person name="Watanabe M."/>
            <person name="Kojima H."/>
        </authorList>
    </citation>
    <scope>NUCLEOTIDE SEQUENCE [LARGE SCALE GENOMIC DNA]</scope>
    <source>
        <strain evidence="2">Dysh456</strain>
    </source>
</reference>
<evidence type="ECO:0000313" key="2">
    <source>
        <dbReference type="Proteomes" id="UP000270530"/>
    </source>
</evidence>
<organism evidence="1 2">
    <name type="scientific">Aerosticca soli</name>
    <dbReference type="NCBI Taxonomy" id="2010829"/>
    <lineage>
        <taxon>Bacteria</taxon>
        <taxon>Pseudomonadati</taxon>
        <taxon>Pseudomonadota</taxon>
        <taxon>Gammaproteobacteria</taxon>
        <taxon>Lysobacterales</taxon>
        <taxon>Rhodanobacteraceae</taxon>
        <taxon>Aerosticca</taxon>
    </lineage>
</organism>
<proteinExistence type="predicted"/>
<sequence length="283" mass="30417">MKKTDMRRTGSSSSRKFGIGLLVVLVLGAGGWFGWQRMHAPRSAPPAPDHAVTVDHAITVPAPASARTVAAAPAPAPASTAVLPALEASDEDTLASLLTLFGEGLRGLVVPDELIRRIVATVDALPRTALPVRLLPLRTPPGAFRVNRNADGTLTVAADNAQRYAPYVQLAERADPQAVAAWYTRHYPLFQQAYRELGYPHGEFHQRLLTAIDDLLAAPEPRQPPTLVQPKVYYAYADPALESLSAGQKLMIRMGPDNEARLKAKLRALRAALVQDAGTPAGH</sequence>
<reference evidence="2" key="2">
    <citation type="submission" date="2018-06" db="EMBL/GenBank/DDBJ databases">
        <title>Genome sequence of Rhodanobacteraceae bacterium strain Dysh456.</title>
        <authorList>
            <person name="Fukui M."/>
        </authorList>
    </citation>
    <scope>NUCLEOTIDE SEQUENCE [LARGE SCALE GENOMIC DNA]</scope>
    <source>
        <strain evidence="2">Dysh456</strain>
    </source>
</reference>
<name>A0A2Z6E4F1_9GAMM</name>
<dbReference type="AlphaFoldDB" id="A0A2Z6E4F1"/>